<comment type="caution">
    <text evidence="1">The sequence shown here is derived from an EMBL/GenBank/DDBJ whole genome shotgun (WGS) entry which is preliminary data.</text>
</comment>
<dbReference type="Proteomes" id="UP001139171">
    <property type="component" value="Unassembled WGS sequence"/>
</dbReference>
<dbReference type="RefSeq" id="WP_230609438.1">
    <property type="nucleotide sequence ID" value="NZ_JAJNAG010000018.1"/>
</dbReference>
<protein>
    <submittedName>
        <fullName evidence="1">Uncharacterized protein</fullName>
    </submittedName>
</protein>
<organism evidence="1 2">
    <name type="scientific">Limnobaculum eriocheiris</name>
    <dbReference type="NCBI Taxonomy" id="2897391"/>
    <lineage>
        <taxon>Bacteria</taxon>
        <taxon>Pseudomonadati</taxon>
        <taxon>Pseudomonadota</taxon>
        <taxon>Gammaproteobacteria</taxon>
        <taxon>Enterobacterales</taxon>
        <taxon>Budviciaceae</taxon>
        <taxon>Limnobaculum</taxon>
    </lineage>
</organism>
<keyword evidence="2" id="KW-1185">Reference proteome</keyword>
<accession>A0A9X1SKS2</accession>
<dbReference type="AlphaFoldDB" id="A0A9X1SKS2"/>
<reference evidence="1" key="1">
    <citation type="submission" date="2021-11" db="EMBL/GenBank/DDBJ databases">
        <title>Jinshanibacter sp. isolated from one year old Eriocheir sinensis.</title>
        <authorList>
            <person name="Li J.-Y."/>
            <person name="He W."/>
            <person name="Gao T.-H."/>
        </authorList>
    </citation>
    <scope>NUCLEOTIDE SEQUENCE</scope>
    <source>
        <strain evidence="1">LJY008</strain>
    </source>
</reference>
<evidence type="ECO:0000313" key="2">
    <source>
        <dbReference type="Proteomes" id="UP001139171"/>
    </source>
</evidence>
<dbReference type="EMBL" id="JAJNAG010000018">
    <property type="protein sequence ID" value="MCD1126231.1"/>
    <property type="molecule type" value="Genomic_DNA"/>
</dbReference>
<gene>
    <name evidence="1" type="ORF">LPW36_09490</name>
</gene>
<evidence type="ECO:0000313" key="1">
    <source>
        <dbReference type="EMBL" id="MCD1126231.1"/>
    </source>
</evidence>
<name>A0A9X1SKS2_9GAMM</name>
<proteinExistence type="predicted"/>
<sequence>MAGNNRLARLRWLERAYAPHILANFRLVTHITVEQTDPLCGSYKHNALPDSPITELVIYTATREAYRAKVKHFEQHYTLLEG</sequence>